<sequence>MVVFVRFLLEKKSNVQYSDNDMRKKPNLASMWYFYVNEKGKVYYDAALVSIM</sequence>
<evidence type="ECO:0000313" key="1">
    <source>
        <dbReference type="EMBL" id="TBT97919.1"/>
    </source>
</evidence>
<accession>A0A4Q9KV67</accession>
<evidence type="ECO:0000313" key="2">
    <source>
        <dbReference type="Proteomes" id="UP000292362"/>
    </source>
</evidence>
<gene>
    <name evidence="1" type="ORF">CWI37_1997p0010</name>
</gene>
<proteinExistence type="predicted"/>
<dbReference type="EMBL" id="PITJ01001997">
    <property type="protein sequence ID" value="TBT97919.1"/>
    <property type="molecule type" value="Genomic_DNA"/>
</dbReference>
<organism evidence="1 2">
    <name type="scientific">Hamiltosporidium tvaerminnensis</name>
    <dbReference type="NCBI Taxonomy" id="1176355"/>
    <lineage>
        <taxon>Eukaryota</taxon>
        <taxon>Fungi</taxon>
        <taxon>Fungi incertae sedis</taxon>
        <taxon>Microsporidia</taxon>
        <taxon>Dubosqiidae</taxon>
        <taxon>Hamiltosporidium</taxon>
    </lineage>
</organism>
<dbReference type="AlphaFoldDB" id="A0A4Q9KV67"/>
<dbReference type="VEuPathDB" id="MicrosporidiaDB:CWI37_1997p0010"/>
<dbReference type="Proteomes" id="UP000292362">
    <property type="component" value="Unassembled WGS sequence"/>
</dbReference>
<reference evidence="1 2" key="1">
    <citation type="submission" date="2017-12" db="EMBL/GenBank/DDBJ databases">
        <authorList>
            <person name="Pombert J.-F."/>
            <person name="Haag K.L."/>
            <person name="Ebert D."/>
        </authorList>
    </citation>
    <scope>NUCLEOTIDE SEQUENCE [LARGE SCALE GENOMIC DNA]</scope>
    <source>
        <strain evidence="1">FI-OER-3-3</strain>
    </source>
</reference>
<name>A0A4Q9KV67_9MICR</name>
<comment type="caution">
    <text evidence="1">The sequence shown here is derived from an EMBL/GenBank/DDBJ whole genome shotgun (WGS) entry which is preliminary data.</text>
</comment>
<protein>
    <submittedName>
        <fullName evidence="1">Uncharacterized protein</fullName>
    </submittedName>
</protein>